<name>A0A1N6ZJP5_9FIRM</name>
<protein>
    <submittedName>
        <fullName evidence="11">Monosaccharide ABC transporter ATP-binding protein, CUT2 family</fullName>
    </submittedName>
</protein>
<dbReference type="Proteomes" id="UP000185669">
    <property type="component" value="Unassembled WGS sequence"/>
</dbReference>
<evidence type="ECO:0000256" key="1">
    <source>
        <dbReference type="ARBA" id="ARBA00004202"/>
    </source>
</evidence>
<dbReference type="InterPro" id="IPR017871">
    <property type="entry name" value="ABC_transporter-like_CS"/>
</dbReference>
<dbReference type="PANTHER" id="PTHR43790:SF3">
    <property type="entry name" value="D-ALLOSE IMPORT ATP-BINDING PROTEIN ALSA-RELATED"/>
    <property type="match status" value="1"/>
</dbReference>
<dbReference type="SUPFAM" id="SSF52540">
    <property type="entry name" value="P-loop containing nucleoside triphosphate hydrolases"/>
    <property type="match status" value="2"/>
</dbReference>
<dbReference type="SMART" id="SM00382">
    <property type="entry name" value="AAA"/>
    <property type="match status" value="2"/>
</dbReference>
<dbReference type="GO" id="GO:0005886">
    <property type="term" value="C:plasma membrane"/>
    <property type="evidence" value="ECO:0007669"/>
    <property type="project" value="UniProtKB-SubCell"/>
</dbReference>
<dbReference type="CDD" id="cd03216">
    <property type="entry name" value="ABC_Carb_Monos_I"/>
    <property type="match status" value="1"/>
</dbReference>
<dbReference type="PROSITE" id="PS50893">
    <property type="entry name" value="ABC_TRANSPORTER_2"/>
    <property type="match status" value="2"/>
</dbReference>
<dbReference type="PROSITE" id="PS00211">
    <property type="entry name" value="ABC_TRANSPORTER_1"/>
    <property type="match status" value="1"/>
</dbReference>
<dbReference type="InterPro" id="IPR027417">
    <property type="entry name" value="P-loop_NTPase"/>
</dbReference>
<keyword evidence="12" id="KW-1185">Reference proteome</keyword>
<keyword evidence="5" id="KW-0677">Repeat</keyword>
<evidence type="ECO:0000256" key="8">
    <source>
        <dbReference type="ARBA" id="ARBA00022967"/>
    </source>
</evidence>
<dbReference type="EMBL" id="FTNC01000018">
    <property type="protein sequence ID" value="SIR26956.1"/>
    <property type="molecule type" value="Genomic_DNA"/>
</dbReference>
<dbReference type="InterPro" id="IPR050107">
    <property type="entry name" value="ABC_carbohydrate_import_ATPase"/>
</dbReference>
<evidence type="ECO:0000313" key="11">
    <source>
        <dbReference type="EMBL" id="SIR26956.1"/>
    </source>
</evidence>
<evidence type="ECO:0000256" key="5">
    <source>
        <dbReference type="ARBA" id="ARBA00022737"/>
    </source>
</evidence>
<dbReference type="AlphaFoldDB" id="A0A1N6ZJP5"/>
<keyword evidence="9" id="KW-0472">Membrane</keyword>
<keyword evidence="8" id="KW-1278">Translocase</keyword>
<evidence type="ECO:0000259" key="10">
    <source>
        <dbReference type="PROSITE" id="PS50893"/>
    </source>
</evidence>
<evidence type="ECO:0000256" key="9">
    <source>
        <dbReference type="ARBA" id="ARBA00023136"/>
    </source>
</evidence>
<evidence type="ECO:0000256" key="2">
    <source>
        <dbReference type="ARBA" id="ARBA00022448"/>
    </source>
</evidence>
<dbReference type="FunFam" id="3.40.50.300:FF:000127">
    <property type="entry name" value="Ribose import ATP-binding protein RbsA"/>
    <property type="match status" value="1"/>
</dbReference>
<proteinExistence type="predicted"/>
<dbReference type="Gene3D" id="3.40.50.300">
    <property type="entry name" value="P-loop containing nucleotide triphosphate hydrolases"/>
    <property type="match status" value="2"/>
</dbReference>
<evidence type="ECO:0000256" key="7">
    <source>
        <dbReference type="ARBA" id="ARBA00022840"/>
    </source>
</evidence>
<dbReference type="InterPro" id="IPR003593">
    <property type="entry name" value="AAA+_ATPase"/>
</dbReference>
<keyword evidence="7 11" id="KW-0067">ATP-binding</keyword>
<dbReference type="GO" id="GO:0005524">
    <property type="term" value="F:ATP binding"/>
    <property type="evidence" value="ECO:0007669"/>
    <property type="project" value="UniProtKB-KW"/>
</dbReference>
<dbReference type="GO" id="GO:0016887">
    <property type="term" value="F:ATP hydrolysis activity"/>
    <property type="evidence" value="ECO:0007669"/>
    <property type="project" value="InterPro"/>
</dbReference>
<dbReference type="PANTHER" id="PTHR43790">
    <property type="entry name" value="CARBOHYDRATE TRANSPORT ATP-BINDING PROTEIN MG119-RELATED"/>
    <property type="match status" value="1"/>
</dbReference>
<evidence type="ECO:0000256" key="3">
    <source>
        <dbReference type="ARBA" id="ARBA00022475"/>
    </source>
</evidence>
<feature type="domain" description="ABC transporter" evidence="10">
    <location>
        <begin position="8"/>
        <end position="246"/>
    </location>
</feature>
<keyword evidence="6" id="KW-0547">Nucleotide-binding</keyword>
<sequence>MSQEEYAVEMENITKTFPGVKALDQVNFKVKKGEIHGLVGENGAGKSTLLKILMGVHQKDSESGDILLNGKKVEINNPIMAEEHGLAAVYQHMMLAPKLSVAENIFLGQQPTKNGIVNWEYMYQETAKLLKSLDLDEINPRARLDTLTNVQQEMVAISKAISHEANILIFDEPTALLAEKETEELHDTMLDLREKGVSIIYVNHRLDEVFEVCDRVTVLRDGKYIGSREISEVKEDDLITMMVGREIGDLYYKEEIEKGEKILEVNNLNSGKNVKNASFELHKGEVLGFFGLIGAGRTELLRTIFGADKIDSGEIKINQKEIKIRKPIDSIKAGIGLIPEDRQKQGLALPLSVQDNCTLVSSIYSSNLGVLDKKKEEKETKRNVDELNIKTPSIRQKVKFLSGGNQQKVVIAKWLNVDASILFFDESTVGIDIGAKKEIYKLMADLLKNDKAIIFISSYLPELLGVCDRIAVISEGEITGILDREEATEEKLLQLATV</sequence>
<organism evidence="11 12">
    <name type="scientific">Halanaerobium kushneri</name>
    <dbReference type="NCBI Taxonomy" id="56779"/>
    <lineage>
        <taxon>Bacteria</taxon>
        <taxon>Bacillati</taxon>
        <taxon>Bacillota</taxon>
        <taxon>Clostridia</taxon>
        <taxon>Halanaerobiales</taxon>
        <taxon>Halanaerobiaceae</taxon>
        <taxon>Halanaerobium</taxon>
    </lineage>
</organism>
<evidence type="ECO:0000256" key="6">
    <source>
        <dbReference type="ARBA" id="ARBA00022741"/>
    </source>
</evidence>
<evidence type="ECO:0000256" key="4">
    <source>
        <dbReference type="ARBA" id="ARBA00022597"/>
    </source>
</evidence>
<dbReference type="STRING" id="56779.SAMN05421834_11836"/>
<comment type="subcellular location">
    <subcellularLocation>
        <location evidence="1">Cell membrane</location>
        <topology evidence="1">Peripheral membrane protein</topology>
    </subcellularLocation>
</comment>
<feature type="domain" description="ABC transporter" evidence="10">
    <location>
        <begin position="257"/>
        <end position="498"/>
    </location>
</feature>
<evidence type="ECO:0000313" key="12">
    <source>
        <dbReference type="Proteomes" id="UP000185669"/>
    </source>
</evidence>
<dbReference type="CDD" id="cd03215">
    <property type="entry name" value="ABC_Carb_Monos_II"/>
    <property type="match status" value="1"/>
</dbReference>
<keyword evidence="2" id="KW-0813">Transport</keyword>
<dbReference type="InterPro" id="IPR003439">
    <property type="entry name" value="ABC_transporter-like_ATP-bd"/>
</dbReference>
<accession>A0A1N6ZJP5</accession>
<reference evidence="12" key="1">
    <citation type="submission" date="2017-01" db="EMBL/GenBank/DDBJ databases">
        <authorList>
            <person name="Varghese N."/>
            <person name="Submissions S."/>
        </authorList>
    </citation>
    <scope>NUCLEOTIDE SEQUENCE [LARGE SCALE GENOMIC DNA]</scope>
    <source>
        <strain evidence="12">ATCC 700103</strain>
    </source>
</reference>
<keyword evidence="3" id="KW-1003">Cell membrane</keyword>
<keyword evidence="4" id="KW-0762">Sugar transport</keyword>
<gene>
    <name evidence="11" type="ORF">SAMN05421834_11836</name>
</gene>
<dbReference type="RefSeq" id="WP_233493726.1">
    <property type="nucleotide sequence ID" value="NZ_FTNC01000018.1"/>
</dbReference>
<dbReference type="Pfam" id="PF00005">
    <property type="entry name" value="ABC_tran"/>
    <property type="match status" value="2"/>
</dbReference>